<feature type="region of interest" description="Disordered" evidence="1">
    <location>
        <begin position="14"/>
        <end position="40"/>
    </location>
</feature>
<keyword evidence="3" id="KW-1185">Reference proteome</keyword>
<sequence length="87" mass="9330">MEFKGFDITVNEGVPSGIKPGSLPDANAFSPAPASSKIRRSSLTATSGNYTHKDGEHRFLNGFPHDITANYPCSHPPISARESPIHP</sequence>
<evidence type="ECO:0000313" key="2">
    <source>
        <dbReference type="EMBL" id="GCF10172.1"/>
    </source>
</evidence>
<dbReference type="Proteomes" id="UP000322530">
    <property type="component" value="Unassembled WGS sequence"/>
</dbReference>
<proteinExistence type="predicted"/>
<protein>
    <submittedName>
        <fullName evidence="2">Uncharacterized protein</fullName>
    </submittedName>
</protein>
<gene>
    <name evidence="2" type="ORF">KDI_37360</name>
</gene>
<evidence type="ECO:0000313" key="3">
    <source>
        <dbReference type="Proteomes" id="UP000322530"/>
    </source>
</evidence>
<comment type="caution">
    <text evidence="2">The sequence shown here is derived from an EMBL/GenBank/DDBJ whole genome shotgun (WGS) entry which is preliminary data.</text>
</comment>
<accession>A0A5A5TFG9</accession>
<name>A0A5A5TFG9_9CHLR</name>
<reference evidence="2 3" key="1">
    <citation type="submission" date="2019-01" db="EMBL/GenBank/DDBJ databases">
        <title>Draft genome sequence of Dictyobacter sp. Uno17.</title>
        <authorList>
            <person name="Wang C.M."/>
            <person name="Zheng Y."/>
            <person name="Sakai Y."/>
            <person name="Abe K."/>
            <person name="Yokota A."/>
            <person name="Yabe S."/>
        </authorList>
    </citation>
    <scope>NUCLEOTIDE SEQUENCE [LARGE SCALE GENOMIC DNA]</scope>
    <source>
        <strain evidence="2 3">Uno17</strain>
    </source>
</reference>
<dbReference type="EMBL" id="BIXY01000062">
    <property type="protein sequence ID" value="GCF10172.1"/>
    <property type="molecule type" value="Genomic_DNA"/>
</dbReference>
<evidence type="ECO:0000256" key="1">
    <source>
        <dbReference type="SAM" id="MobiDB-lite"/>
    </source>
</evidence>
<organism evidence="2 3">
    <name type="scientific">Dictyobacter arantiisoli</name>
    <dbReference type="NCBI Taxonomy" id="2014874"/>
    <lineage>
        <taxon>Bacteria</taxon>
        <taxon>Bacillati</taxon>
        <taxon>Chloroflexota</taxon>
        <taxon>Ktedonobacteria</taxon>
        <taxon>Ktedonobacterales</taxon>
        <taxon>Dictyobacteraceae</taxon>
        <taxon>Dictyobacter</taxon>
    </lineage>
</organism>
<dbReference type="AlphaFoldDB" id="A0A5A5TFG9"/>